<dbReference type="NCBIfam" id="NF038161">
    <property type="entry name" value="lant_II_LchA2"/>
    <property type="match status" value="1"/>
</dbReference>
<accession>A0ABZ3EH48</accession>
<reference evidence="1 2" key="1">
    <citation type="journal article" date="2024" name="Pathogens">
        <title>Staphylococcus hsinchuensis sp. nov., Isolated from Soymilk.</title>
        <authorList>
            <person name="Wang Y.T."/>
            <person name="Lin Y.C."/>
            <person name="Hsieh Y.H."/>
            <person name="Lin Y.T."/>
            <person name="Hamada M."/>
            <person name="Chen C.C."/>
            <person name="Liou J.S."/>
            <person name="Lee A.Y."/>
            <person name="Zhang W.L."/>
            <person name="Chen Y.T."/>
            <person name="Huang C.H."/>
        </authorList>
    </citation>
    <scope>NUCLEOTIDE SEQUENCE [LARGE SCALE GENOMIC DNA]</scope>
    <source>
        <strain evidence="1 2">H164</strain>
    </source>
</reference>
<dbReference type="RefSeq" id="WP_342610601.1">
    <property type="nucleotide sequence ID" value="NZ_CP128356.1"/>
</dbReference>
<evidence type="ECO:0000313" key="1">
    <source>
        <dbReference type="EMBL" id="XAF71651.1"/>
    </source>
</evidence>
<proteinExistence type="predicted"/>
<organism evidence="1 2">
    <name type="scientific">Staphylococcus hsinchuensis</name>
    <dbReference type="NCBI Taxonomy" id="3051183"/>
    <lineage>
        <taxon>Bacteria</taxon>
        <taxon>Bacillati</taxon>
        <taxon>Bacillota</taxon>
        <taxon>Bacilli</taxon>
        <taxon>Bacillales</taxon>
        <taxon>Staphylococcaceae</taxon>
        <taxon>Staphylococcus</taxon>
    </lineage>
</organism>
<keyword evidence="1" id="KW-0614">Plasmid</keyword>
<keyword evidence="2" id="KW-1185">Reference proteome</keyword>
<dbReference type="EMBL" id="CP128356">
    <property type="protein sequence ID" value="XAF71651.1"/>
    <property type="molecule type" value="Genomic_DNA"/>
</dbReference>
<geneLocation type="plasmid" evidence="1 2">
    <name>unnamed</name>
</geneLocation>
<protein>
    <submittedName>
        <fullName evidence="1">Class II lanthipeptide, LchA2/BrtA2 family</fullName>
    </submittedName>
</protein>
<sequence length="48" mass="5013">MKKITIQDLEKISKGSESSPRVTPTVPVSIAACPTTKCASVVKPCPGK</sequence>
<gene>
    <name evidence="1" type="ORF">QQM35_11105</name>
</gene>
<evidence type="ECO:0000313" key="2">
    <source>
        <dbReference type="Proteomes" id="UP001436297"/>
    </source>
</evidence>
<name>A0ABZ3EH48_9STAP</name>
<dbReference type="PROSITE" id="PS51257">
    <property type="entry name" value="PROKAR_LIPOPROTEIN"/>
    <property type="match status" value="1"/>
</dbReference>
<dbReference type="Proteomes" id="UP001436297">
    <property type="component" value="Plasmid unnamed"/>
</dbReference>